<accession>A0ABM1A7Z4</accession>
<dbReference type="Proteomes" id="UP000694888">
    <property type="component" value="Unplaced"/>
</dbReference>
<organism evidence="2 4">
    <name type="scientific">Aplysia californica</name>
    <name type="common">California sea hare</name>
    <dbReference type="NCBI Taxonomy" id="6500"/>
    <lineage>
        <taxon>Eukaryota</taxon>
        <taxon>Metazoa</taxon>
        <taxon>Spiralia</taxon>
        <taxon>Lophotrochozoa</taxon>
        <taxon>Mollusca</taxon>
        <taxon>Gastropoda</taxon>
        <taxon>Heterobranchia</taxon>
        <taxon>Euthyneura</taxon>
        <taxon>Tectipleura</taxon>
        <taxon>Aplysiida</taxon>
        <taxon>Aplysioidea</taxon>
        <taxon>Aplysiidae</taxon>
        <taxon>Aplysia</taxon>
    </lineage>
</organism>
<feature type="compositionally biased region" description="Polar residues" evidence="1">
    <location>
        <begin position="805"/>
        <end position="814"/>
    </location>
</feature>
<gene>
    <name evidence="3 4" type="primary">LOC101858211</name>
</gene>
<dbReference type="InterPro" id="IPR038765">
    <property type="entry name" value="Papain-like_cys_pep_sf"/>
</dbReference>
<evidence type="ECO:0000256" key="1">
    <source>
        <dbReference type="SAM" id="MobiDB-lite"/>
    </source>
</evidence>
<proteinExistence type="predicted"/>
<reference evidence="3 4" key="1">
    <citation type="submission" date="2025-05" db="UniProtKB">
        <authorList>
            <consortium name="RefSeq"/>
        </authorList>
    </citation>
    <scope>IDENTIFICATION</scope>
</reference>
<sequence>MADLNAEKECVVIEDAEDNEDQPGPPRAKFKPSACSYEANWFNEPYEQPTKQVINCEIPQEYIQKFQDLIWNHPHDRMVPGYGMTPKELACVSSDGRKGWLVTSHFYWLSRCLNQQQRHTRCFVLDPSVRKEAISKNFSSTSPREIERIIFVMSVGRQDDGVVFFGTDIMQGEHWSVAIVDAKTGDVYYCDTLGWPAPENFLSCILNYTRHLGFKRTNEMKIIMAHEQNLEQHVCSQNCTNYPLQTCSDVCGVIAMVCIAVAALDRKLFALLMNPLDERITLYLTNPTDYSSYLRRVIICWLASSHIDIRRISLRPDFQPYPSPSSLAQTQTTGYKRKYIESVNGEGCSSSKKGSKSTDNVNDYLKENLCSRSNAVQFVKEMTQMFPRAKGAAEVRKRKKEFFDHFVFNSSFLRDKDDAHSTNSYVRELLKFPELNPVIFFKGSGKESPILKEDDVAIGIQTRFQREIMKLYGRKCICVEVIRKSELYGFNVITVSVVYEGTHEVPCAWLISNRNDSQLYKLFFQALKSKIGDLKTEIFIGDMGFSFFKTWIQVFTKPDKKMFCTWEVMRVLNSRMENFIHNEKHREEVRECISVLPSIVDVDLFKKYAGCILQVIRPCSEEFHDYMKTKFVDDSKDAYWASCHRVKGSAPFIPFLLPFSHTLEAVDFHSKVSIDRMDTFIHKFLQLIKYYETKLQIETSQEKLARACRDMSFKHQQPLHNCDIYQSATEEEFYIPATEDSNSCSIVESGLEEGACRVVCEKCKICVHHYVCTCPQYLLVPGGCSHIHFVHTFKKMNKAMGNNSFADSETSSAVPQDGENGIGGLKGDVLKDLGSLRDKVKQCDSPEVLESLHKALKGQLKDGD</sequence>
<evidence type="ECO:0000313" key="4">
    <source>
        <dbReference type="RefSeq" id="XP_012942583.1"/>
    </source>
</evidence>
<dbReference type="Gene3D" id="3.40.395.10">
    <property type="entry name" value="Adenoviral Proteinase, Chain A"/>
    <property type="match status" value="1"/>
</dbReference>
<name>A0ABM1A7Z4_APLCA</name>
<dbReference type="GeneID" id="101858211"/>
<protein>
    <submittedName>
        <fullName evidence="3 4">Uncharacterized protein LOC101858211</fullName>
    </submittedName>
</protein>
<feature type="region of interest" description="Disordered" evidence="1">
    <location>
        <begin position="805"/>
        <end position="825"/>
    </location>
</feature>
<dbReference type="RefSeq" id="XP_012942583.1">
    <property type="nucleotide sequence ID" value="XM_013087129.2"/>
</dbReference>
<evidence type="ECO:0000313" key="3">
    <source>
        <dbReference type="RefSeq" id="XP_012942582.1"/>
    </source>
</evidence>
<evidence type="ECO:0000313" key="2">
    <source>
        <dbReference type="Proteomes" id="UP000694888"/>
    </source>
</evidence>
<keyword evidence="2" id="KW-1185">Reference proteome</keyword>
<dbReference type="SUPFAM" id="SSF54001">
    <property type="entry name" value="Cysteine proteinases"/>
    <property type="match status" value="1"/>
</dbReference>
<dbReference type="RefSeq" id="XP_012942582.1">
    <property type="nucleotide sequence ID" value="XM_013087128.2"/>
</dbReference>